<gene>
    <name evidence="2" type="ORF">RM50_19280</name>
</gene>
<comment type="caution">
    <text evidence="2">The sequence shown here is derived from an EMBL/GenBank/DDBJ whole genome shotgun (WGS) entry which is preliminary data.</text>
</comment>
<protein>
    <submittedName>
        <fullName evidence="2">Uncharacterized protein</fullName>
    </submittedName>
</protein>
<dbReference type="EMBL" id="JWTB01000047">
    <property type="protein sequence ID" value="KIC62639.1"/>
    <property type="molecule type" value="Genomic_DNA"/>
</dbReference>
<sequence>MGAVVRVAVCSAGPGPVLTDLSCLTPRTLDGRTGRGGSKRAGACHGSAAWGQCDRSRFRPHSAKAPADIPTSRTPAGMDRFRPPLPGAPVRAAAAWVGPVDRGTGLFQVDSDDGAAAVEDGEADVGVSAGSVSSGWMASAVPGTGAVGAGAGTRGGAAGADMCGAAVSLGAGWAGEPPSPGGSVGAAGLPGRPFAVLSGAGSSVGAAVVAAGDGSGESARAGAEAGRPMARARTAAEKAAGTARNGGEDGLTVTFRRPRIPRPRPSGFRSSLLHSAGRPQIHPHDGRPGAGRFSPGFRAAAPPGFSAPCRAPPRTRGPG</sequence>
<proteinExistence type="predicted"/>
<dbReference type="Proteomes" id="UP000031196">
    <property type="component" value="Unassembled WGS sequence"/>
</dbReference>
<dbReference type="AlphaFoldDB" id="A0A0B4CMY3"/>
<organism evidence="2 3">
    <name type="scientific">Pseudarthrobacter phenanthrenivorans</name>
    <name type="common">Arthrobacter phenanthrenivorans</name>
    <dbReference type="NCBI Taxonomy" id="361575"/>
    <lineage>
        <taxon>Bacteria</taxon>
        <taxon>Bacillati</taxon>
        <taxon>Actinomycetota</taxon>
        <taxon>Actinomycetes</taxon>
        <taxon>Micrococcales</taxon>
        <taxon>Micrococcaceae</taxon>
        <taxon>Pseudarthrobacter</taxon>
    </lineage>
</organism>
<evidence type="ECO:0000313" key="3">
    <source>
        <dbReference type="Proteomes" id="UP000031196"/>
    </source>
</evidence>
<evidence type="ECO:0000313" key="2">
    <source>
        <dbReference type="EMBL" id="KIC62639.1"/>
    </source>
</evidence>
<evidence type="ECO:0000256" key="1">
    <source>
        <dbReference type="SAM" id="MobiDB-lite"/>
    </source>
</evidence>
<name>A0A0B4CMY3_PSEPS</name>
<feature type="region of interest" description="Disordered" evidence="1">
    <location>
        <begin position="238"/>
        <end position="319"/>
    </location>
</feature>
<reference evidence="2 3" key="1">
    <citation type="submission" date="2014-12" db="EMBL/GenBank/DDBJ databases">
        <title>Genome sequencing of Arthrobacter phenanthrenivorans SWC37.</title>
        <authorList>
            <person name="Tan P.W."/>
            <person name="Chan K.-G."/>
        </authorList>
    </citation>
    <scope>NUCLEOTIDE SEQUENCE [LARGE SCALE GENOMIC DNA]</scope>
    <source>
        <strain evidence="2 3">SWC37</strain>
    </source>
</reference>
<accession>A0A0B4CMY3</accession>